<reference evidence="3" key="1">
    <citation type="journal article" date="2016" name="Nat. Biotechnol.">
        <title>Sequencing wild and cultivated cassava and related species reveals extensive interspecific hybridization and genetic diversity.</title>
        <authorList>
            <person name="Bredeson J.V."/>
            <person name="Lyons J.B."/>
            <person name="Prochnik S.E."/>
            <person name="Wu G.A."/>
            <person name="Ha C.M."/>
            <person name="Edsinger-Gonzales E."/>
            <person name="Grimwood J."/>
            <person name="Schmutz J."/>
            <person name="Rabbi I.Y."/>
            <person name="Egesi C."/>
            <person name="Nauluvula P."/>
            <person name="Lebot V."/>
            <person name="Ndunguru J."/>
            <person name="Mkamilo G."/>
            <person name="Bart R.S."/>
            <person name="Setter T.L."/>
            <person name="Gleadow R.M."/>
            <person name="Kulakow P."/>
            <person name="Ferguson M.E."/>
            <person name="Rounsley S."/>
            <person name="Rokhsar D.S."/>
        </authorList>
    </citation>
    <scope>NUCLEOTIDE SEQUENCE [LARGE SCALE GENOMIC DNA]</scope>
    <source>
        <strain evidence="3">cv. AM560-2</strain>
    </source>
</reference>
<evidence type="ECO:0000259" key="1">
    <source>
        <dbReference type="SMART" id="SM01037"/>
    </source>
</evidence>
<evidence type="ECO:0000313" key="3">
    <source>
        <dbReference type="Proteomes" id="UP000091857"/>
    </source>
</evidence>
<dbReference type="CDD" id="cd07816">
    <property type="entry name" value="Bet_v1-like"/>
    <property type="match status" value="1"/>
</dbReference>
<dbReference type="SUPFAM" id="SSF55961">
    <property type="entry name" value="Bet v1-like"/>
    <property type="match status" value="1"/>
</dbReference>
<dbReference type="InterPro" id="IPR023393">
    <property type="entry name" value="START-like_dom_sf"/>
</dbReference>
<organism evidence="2 3">
    <name type="scientific">Manihot esculenta</name>
    <name type="common">Cassava</name>
    <name type="synonym">Jatropha manihot</name>
    <dbReference type="NCBI Taxonomy" id="3983"/>
    <lineage>
        <taxon>Eukaryota</taxon>
        <taxon>Viridiplantae</taxon>
        <taxon>Streptophyta</taxon>
        <taxon>Embryophyta</taxon>
        <taxon>Tracheophyta</taxon>
        <taxon>Spermatophyta</taxon>
        <taxon>Magnoliopsida</taxon>
        <taxon>eudicotyledons</taxon>
        <taxon>Gunneridae</taxon>
        <taxon>Pentapetalae</taxon>
        <taxon>rosids</taxon>
        <taxon>fabids</taxon>
        <taxon>Malpighiales</taxon>
        <taxon>Euphorbiaceae</taxon>
        <taxon>Crotonoideae</taxon>
        <taxon>Manihoteae</taxon>
        <taxon>Manihot</taxon>
    </lineage>
</organism>
<name>A0A2C9U5P2_MANES</name>
<accession>A0A2C9U5P2</accession>
<dbReference type="AlphaFoldDB" id="A0A2C9U5P2"/>
<protein>
    <recommendedName>
        <fullName evidence="1">Bet v I/Major latex protein domain-containing protein</fullName>
    </recommendedName>
</protein>
<keyword evidence="3" id="KW-1185">Reference proteome</keyword>
<dbReference type="SMART" id="SM01037">
    <property type="entry name" value="Bet_v_1"/>
    <property type="match status" value="1"/>
</dbReference>
<dbReference type="OrthoDB" id="831631at2759"/>
<dbReference type="PANTHER" id="PTHR31907">
    <property type="entry name" value="MLP-LIKE PROTEIN 423"/>
    <property type="match status" value="1"/>
</dbReference>
<dbReference type="Pfam" id="PF00407">
    <property type="entry name" value="Bet_v_1"/>
    <property type="match status" value="1"/>
</dbReference>
<dbReference type="Gramene" id="Manes.17G079000.1.v8.1">
    <property type="protein sequence ID" value="Manes.17G079000.1.v8.1.CDS"/>
    <property type="gene ID" value="Manes.17G079000.v8.1"/>
</dbReference>
<gene>
    <name evidence="2" type="ORF">MANES_17G079000v8</name>
</gene>
<evidence type="ECO:0000313" key="2">
    <source>
        <dbReference type="EMBL" id="OAY25251.1"/>
    </source>
</evidence>
<comment type="caution">
    <text evidence="2">The sequence shown here is derived from an EMBL/GenBank/DDBJ whole genome shotgun (WGS) entry which is preliminary data.</text>
</comment>
<dbReference type="GO" id="GO:0006952">
    <property type="term" value="P:defense response"/>
    <property type="evidence" value="ECO:0007669"/>
    <property type="project" value="InterPro"/>
</dbReference>
<proteinExistence type="predicted"/>
<dbReference type="OMA" id="HMYAGRP"/>
<dbReference type="Proteomes" id="UP000091857">
    <property type="component" value="Chromosome 17"/>
</dbReference>
<sequence>MTLVGKLEGVVEIDAPAVEFHDVFSCRPHHVPNMTPDRIHGCDLHEGEWGKEGTIVLWNYSHDGSRKVAKELIENIDDVNLSTTYKVIEGDILKEYKSIKGTVQATPKEKGSLVRWTLEYEKLNENIPDPHTLLEFLIHCSKDISAHLMECQKK</sequence>
<dbReference type="STRING" id="3983.A0A2C9U5P2"/>
<dbReference type="InterPro" id="IPR000916">
    <property type="entry name" value="Bet_v_I/MLP"/>
</dbReference>
<dbReference type="Gene3D" id="3.30.530.20">
    <property type="match status" value="1"/>
</dbReference>
<feature type="domain" description="Bet v I/Major latex protein" evidence="1">
    <location>
        <begin position="2"/>
        <end position="151"/>
    </location>
</feature>
<dbReference type="InterPro" id="IPR051761">
    <property type="entry name" value="MLP-like_ligand-binding"/>
</dbReference>
<dbReference type="EMBL" id="CM004403">
    <property type="protein sequence ID" value="OAY25251.1"/>
    <property type="molecule type" value="Genomic_DNA"/>
</dbReference>